<protein>
    <submittedName>
        <fullName evidence="1">MFS transporter</fullName>
    </submittedName>
</protein>
<comment type="caution">
    <text evidence="1">The sequence shown here is derived from an EMBL/GenBank/DDBJ whole genome shotgun (WGS) entry which is preliminary data.</text>
</comment>
<gene>
    <name evidence="1" type="ORF">E5336_07665</name>
</gene>
<organism evidence="1 2">
    <name type="scientific">Dubosiella muris</name>
    <dbReference type="NCBI Taxonomy" id="3038133"/>
    <lineage>
        <taxon>Bacteria</taxon>
        <taxon>Bacillati</taxon>
        <taxon>Bacillota</taxon>
        <taxon>Erysipelotrichia</taxon>
        <taxon>Erysipelotrichales</taxon>
        <taxon>Erysipelotrichaceae</taxon>
        <taxon>Dubosiella</taxon>
    </lineage>
</organism>
<sequence length="401" mass="42469">MLSSKSFLLLCVGQIISLFGNAAIRFLLPLWLLEATGSPSLFGLVTGIALLPSIALSMVGGVLADRWRKERIMAGLDFFTALLVTLVALAWKALDPVVVCAIALLVLYAIQGAYQPTVNASVPALLDEANWMKGNAIVSGIGQLSAIIGPVLAALFNPVLSKTAFLLVLAVCFFVSALLELFLKIPFHPKQRTLREDFQTGWRVVLQNNLIRRGLVLIALFNLVVSGLISVSVPVLVTQHWYAGASADFHLSLLEAAIGIGGITGALFASARVKAAGTKEIKTIMAGCAVVLALIALLLGIAQGGPVSFGALAVGLWLLMALGSMASIVLLTWLETITPADQLGKTMAFVMASCQCAVPLGNIVFGFLIQSLPMALCYWIAAFLSGLLALAAHRFFQPKTK</sequence>
<reference evidence="1" key="1">
    <citation type="submission" date="2019-04" db="EMBL/GenBank/DDBJ databases">
        <title>Microbes associate with the intestines of laboratory mice.</title>
        <authorList>
            <person name="Navarre W."/>
            <person name="Wong E."/>
            <person name="Huang K."/>
            <person name="Tropini C."/>
            <person name="Ng K."/>
            <person name="Yu B."/>
        </authorList>
    </citation>
    <scope>NUCLEOTIDE SEQUENCE</scope>
    <source>
        <strain evidence="1">NM09_H32</strain>
    </source>
</reference>
<proteinExistence type="predicted"/>
<dbReference type="Proteomes" id="UP000308836">
    <property type="component" value="Unassembled WGS sequence"/>
</dbReference>
<accession>A0AC61R769</accession>
<evidence type="ECO:0000313" key="1">
    <source>
        <dbReference type="EMBL" id="TGY65699.1"/>
    </source>
</evidence>
<keyword evidence="2" id="KW-1185">Reference proteome</keyword>
<evidence type="ECO:0000313" key="2">
    <source>
        <dbReference type="Proteomes" id="UP000308836"/>
    </source>
</evidence>
<name>A0AC61R769_9FIRM</name>
<dbReference type="EMBL" id="SRYG01000014">
    <property type="protein sequence ID" value="TGY65699.1"/>
    <property type="molecule type" value="Genomic_DNA"/>
</dbReference>